<dbReference type="PANTHER" id="PTHR11440">
    <property type="entry name" value="LECITHIN-CHOLESTEROL ACYLTRANSFERASE-RELATED"/>
    <property type="match status" value="1"/>
</dbReference>
<dbReference type="Gene3D" id="3.40.50.1820">
    <property type="entry name" value="alpha/beta hydrolase"/>
    <property type="match status" value="1"/>
</dbReference>
<feature type="region of interest" description="Disordered" evidence="1">
    <location>
        <begin position="464"/>
        <end position="497"/>
    </location>
</feature>
<comment type="caution">
    <text evidence="3">The sequence shown here is derived from an EMBL/GenBank/DDBJ whole genome shotgun (WGS) entry which is preliminary data.</text>
</comment>
<dbReference type="InterPro" id="IPR003386">
    <property type="entry name" value="LACT/PDAT_acylTrfase"/>
</dbReference>
<feature type="region of interest" description="Disordered" evidence="1">
    <location>
        <begin position="659"/>
        <end position="692"/>
    </location>
</feature>
<evidence type="ECO:0000259" key="2">
    <source>
        <dbReference type="Pfam" id="PF12770"/>
    </source>
</evidence>
<dbReference type="Pfam" id="PF02450">
    <property type="entry name" value="LCAT"/>
    <property type="match status" value="1"/>
</dbReference>
<dbReference type="SUPFAM" id="SSF53474">
    <property type="entry name" value="alpha/beta-Hydrolases"/>
    <property type="match status" value="1"/>
</dbReference>
<keyword evidence="4" id="KW-1185">Reference proteome</keyword>
<feature type="compositionally biased region" description="Low complexity" evidence="1">
    <location>
        <begin position="670"/>
        <end position="683"/>
    </location>
</feature>
<dbReference type="RefSeq" id="WP_267533743.1">
    <property type="nucleotide sequence ID" value="NZ_JAPNKA010000001.1"/>
</dbReference>
<feature type="domain" description="CHAT" evidence="2">
    <location>
        <begin position="810"/>
        <end position="1031"/>
    </location>
</feature>
<organism evidence="3 4">
    <name type="scientific">Archangium lansingense</name>
    <dbReference type="NCBI Taxonomy" id="2995310"/>
    <lineage>
        <taxon>Bacteria</taxon>
        <taxon>Pseudomonadati</taxon>
        <taxon>Myxococcota</taxon>
        <taxon>Myxococcia</taxon>
        <taxon>Myxococcales</taxon>
        <taxon>Cystobacterineae</taxon>
        <taxon>Archangiaceae</taxon>
        <taxon>Archangium</taxon>
    </lineage>
</organism>
<reference evidence="3 4" key="1">
    <citation type="submission" date="2022-11" db="EMBL/GenBank/DDBJ databases">
        <title>Minimal conservation of predation-associated metabolite biosynthetic gene clusters underscores biosynthetic potential of Myxococcota including descriptions for ten novel species: Archangium lansinium sp. nov., Myxococcus landrumus sp. nov., Nannocystis bai.</title>
        <authorList>
            <person name="Ahearne A."/>
            <person name="Stevens C."/>
            <person name="Phillips K."/>
        </authorList>
    </citation>
    <scope>NUCLEOTIDE SEQUENCE [LARGE SCALE GENOMIC DNA]</scope>
    <source>
        <strain evidence="3 4">MIWBW</strain>
    </source>
</reference>
<evidence type="ECO:0000313" key="4">
    <source>
        <dbReference type="Proteomes" id="UP001207654"/>
    </source>
</evidence>
<name>A0ABT3ZZN3_9BACT</name>
<evidence type="ECO:0000256" key="1">
    <source>
        <dbReference type="SAM" id="MobiDB-lite"/>
    </source>
</evidence>
<sequence>MSAVAKDVVVLLPGLLGSVLERGNKELWGLSSGALLRALTSFGGSVESLALKSDSGGEFADDGVRATKLLPDTQLLPGFWKVDGYTQVARTLESRLNLIPGANFFTFPYDWRRDIRITAKRFAYEAEGWLYKWRNSNGGSADSRLILVAHSMGGIVARYFLECLGGWKHTRALITFGTPHRGSFMAMQALALGFRKDLGPVKLFDLSALVRSMPSAYQLLPTYPCVQMPDGRVVRPGEAQGIALLDPAKAAEGLAFQREIQSAVESNSKDSEYLERGYLLHPVVGTFQPTLQGARLGTSGLEMLYTLPDGRDMMGDGTVPRVSALPVEERDHSRAMYSPTSHASLQNAFEVLAHVEGVLTSQQINFSEFREAPRSLSLHLDDAYAHDEPVTVRVRPSEEPVSLKAWAVNVETNQSSEVVLLRGEDGLHEGTFKPLSPGVYRVVVKGGPEVVPVANVFAVFPGESELSKGQPGEPSARPARRRLAPAPSSDALSRNSDASLQDFLPDLDFWVRPEPEPVNRDDSSVPKNVPVPEAQDEGQTIVRHPSLKPLGAARPGQLLGLSVDLLLKNLDADTESAGLTLSKLAPDWKELPIKVRLLCSEMAFEPDSDTGVVMVRRNKKSIAAMLSGTVNPNASGELTVVATFEYGGRFCGAARRTIPIEPGEAGMPGPSFSSASTEPSSESKQQDGKGHSSFAIEADAQNPHLTVQIHRLERGNPRRLYWMLEVPVDCEGLPSRLSGEMDLGSDPAAFFQSVANAAREQKAPEHYDWFLGLGQLLYQRTPAAFRETFRALRQQYGKGFPIQFITDDPHIPWELMTTTDGQGAGLLCVEHAVARWFLDYQTSLTSRLSKGDILTIAPDYQYHPHLAPLPEAQKEAQLLTDSFSAIRVPGSRKRVLSVLKEGHFNSVGLLHFAGHGKYSGDPVTPSHIHLEDGVLRTLDVRNPTVSLGRRSRPLVLFNACEVGAATDVLGSVGGWAEAFVSERFSGFLAPLWPVQDAHARSVVKALVADLWENGLTVGEALRALREREAHTSPTYLAYVFVGDVMARLPQQAVSAARTAAA</sequence>
<dbReference type="InterPro" id="IPR029058">
    <property type="entry name" value="AB_hydrolase_fold"/>
</dbReference>
<dbReference type="Pfam" id="PF12770">
    <property type="entry name" value="CHAT"/>
    <property type="match status" value="1"/>
</dbReference>
<dbReference type="EMBL" id="JAPNKA010000001">
    <property type="protein sequence ID" value="MCY1074786.1"/>
    <property type="molecule type" value="Genomic_DNA"/>
</dbReference>
<accession>A0ABT3ZZN3</accession>
<proteinExistence type="predicted"/>
<dbReference type="Proteomes" id="UP001207654">
    <property type="component" value="Unassembled WGS sequence"/>
</dbReference>
<evidence type="ECO:0000313" key="3">
    <source>
        <dbReference type="EMBL" id="MCY1074786.1"/>
    </source>
</evidence>
<protein>
    <submittedName>
        <fullName evidence="3">CHAT domain-containing protein</fullName>
    </submittedName>
</protein>
<dbReference type="InterPro" id="IPR024983">
    <property type="entry name" value="CHAT_dom"/>
</dbReference>
<gene>
    <name evidence="3" type="ORF">OV287_09825</name>
</gene>